<dbReference type="AlphaFoldDB" id="A0A165X4I5"/>
<dbReference type="Proteomes" id="UP000076532">
    <property type="component" value="Unassembled WGS sequence"/>
</dbReference>
<dbReference type="GO" id="GO:0004674">
    <property type="term" value="F:protein serine/threonine kinase activity"/>
    <property type="evidence" value="ECO:0007669"/>
    <property type="project" value="TreeGrafter"/>
</dbReference>
<name>A0A165X4I5_9AGAM</name>
<dbReference type="InterPro" id="IPR054464">
    <property type="entry name" value="ULD_fung"/>
</dbReference>
<dbReference type="EMBL" id="KV417728">
    <property type="protein sequence ID" value="KZP08193.1"/>
    <property type="molecule type" value="Genomic_DNA"/>
</dbReference>
<dbReference type="STRING" id="436010.A0A165X4I5"/>
<feature type="compositionally biased region" description="Basic and acidic residues" evidence="1">
    <location>
        <begin position="377"/>
        <end position="391"/>
    </location>
</feature>
<evidence type="ECO:0000256" key="1">
    <source>
        <dbReference type="SAM" id="MobiDB-lite"/>
    </source>
</evidence>
<dbReference type="SMART" id="SM00220">
    <property type="entry name" value="S_TKc"/>
    <property type="match status" value="1"/>
</dbReference>
<dbReference type="GO" id="GO:0005524">
    <property type="term" value="F:ATP binding"/>
    <property type="evidence" value="ECO:0007669"/>
    <property type="project" value="InterPro"/>
</dbReference>
<dbReference type="PROSITE" id="PS50011">
    <property type="entry name" value="PROTEIN_KINASE_DOM"/>
    <property type="match status" value="1"/>
</dbReference>
<gene>
    <name evidence="3" type="ORF">FIBSPDRAFT_1052532</name>
</gene>
<feature type="region of interest" description="Disordered" evidence="1">
    <location>
        <begin position="329"/>
        <end position="351"/>
    </location>
</feature>
<sequence>MLLARMDQPHNPRPSEPLKDQIAFNRVIFDSATRSLTEVRVMVEMAHKMMENQTLRSSKDLLKTLTSLKQILRLTDLALRAYQDTPLVKHLGSLISLGAGDCYQLLEDLIANLSNYLSILSPAVFYFIRKYIWVGIPQGARARMIESKLRECHRSFAVCLLALGSAAWPGLQPGLKEALTELADVYVLLVQESKSLRHINVEAVIVIDHLGRTLPVPAIFCNSAQHFHTVIAGFCKGAAGDILVQRRDYRILKSDSNQVIDPLDFHTALQSGMTYAMTIVLRRKTQEGRVNEEHKCPNCNLANRKAITVSGWVICQWCQCDFQISSEDGGMTSPRISQAETTTPPDERSSFRRICILQDDMRMNEVNTAENGAPENLEDRRESESTEKQDDLGEEEDSAAERPYKHHYVPLPSRYTIQQLTPNLNLLDITGYVRRDPEHPHPIGSGAAGVVHRGLYEWTDPQTMQTIRMKVAVKHILPSSGISHQTEQRIRREAATWRYLKHPNVNQFLGIAQMEPNRPPALVTRFLYRNMFLDYIGRHPELKMQMALDIARGLQYLHSQDTPVIHGDIKPDNILISDNGAAQLNDFGTSQTLDFQGFTTKAWRNMRYTAPEILPMIETPIEPRPTMQSDIFSLGMLFLVLFDHRSNMEVRIRIPYNHIRLVNDIGTSEVKLLKRIHAGERPMRDRYPRIESDGIWNMVTACWQGHPMQRPNINQVAQTEAYW</sequence>
<dbReference type="OrthoDB" id="4062651at2759"/>
<keyword evidence="4" id="KW-1185">Reference proteome</keyword>
<feature type="region of interest" description="Disordered" evidence="1">
    <location>
        <begin position="365"/>
        <end position="404"/>
    </location>
</feature>
<dbReference type="InterPro" id="IPR001245">
    <property type="entry name" value="Ser-Thr/Tyr_kinase_cat_dom"/>
</dbReference>
<evidence type="ECO:0000313" key="3">
    <source>
        <dbReference type="EMBL" id="KZP08193.1"/>
    </source>
</evidence>
<dbReference type="InterPro" id="IPR008271">
    <property type="entry name" value="Ser/Thr_kinase_AS"/>
</dbReference>
<evidence type="ECO:0000313" key="4">
    <source>
        <dbReference type="Proteomes" id="UP000076532"/>
    </source>
</evidence>
<dbReference type="InterPro" id="IPR051681">
    <property type="entry name" value="Ser/Thr_Kinases-Pseudokinases"/>
</dbReference>
<evidence type="ECO:0000259" key="2">
    <source>
        <dbReference type="PROSITE" id="PS50011"/>
    </source>
</evidence>
<reference evidence="3 4" key="1">
    <citation type="journal article" date="2016" name="Mol. Biol. Evol.">
        <title>Comparative Genomics of Early-Diverging Mushroom-Forming Fungi Provides Insights into the Origins of Lignocellulose Decay Capabilities.</title>
        <authorList>
            <person name="Nagy L.G."/>
            <person name="Riley R."/>
            <person name="Tritt A."/>
            <person name="Adam C."/>
            <person name="Daum C."/>
            <person name="Floudas D."/>
            <person name="Sun H."/>
            <person name="Yadav J.S."/>
            <person name="Pangilinan J."/>
            <person name="Larsson K.H."/>
            <person name="Matsuura K."/>
            <person name="Barry K."/>
            <person name="Labutti K."/>
            <person name="Kuo R."/>
            <person name="Ohm R.A."/>
            <person name="Bhattacharya S.S."/>
            <person name="Shirouzu T."/>
            <person name="Yoshinaga Y."/>
            <person name="Martin F.M."/>
            <person name="Grigoriev I.V."/>
            <person name="Hibbett D.S."/>
        </authorList>
    </citation>
    <scope>NUCLEOTIDE SEQUENCE [LARGE SCALE GENOMIC DNA]</scope>
    <source>
        <strain evidence="3 4">CBS 109695</strain>
    </source>
</reference>
<dbReference type="PROSITE" id="PS00108">
    <property type="entry name" value="PROTEIN_KINASE_ST"/>
    <property type="match status" value="1"/>
</dbReference>
<dbReference type="PANTHER" id="PTHR44329">
    <property type="entry name" value="SERINE/THREONINE-PROTEIN KINASE TNNI3K-RELATED"/>
    <property type="match status" value="1"/>
</dbReference>
<accession>A0A165X4I5</accession>
<dbReference type="InterPro" id="IPR000719">
    <property type="entry name" value="Prot_kinase_dom"/>
</dbReference>
<feature type="compositionally biased region" description="Polar residues" evidence="1">
    <location>
        <begin position="334"/>
        <end position="344"/>
    </location>
</feature>
<feature type="domain" description="Protein kinase" evidence="2">
    <location>
        <begin position="437"/>
        <end position="723"/>
    </location>
</feature>
<dbReference type="Pfam" id="PF22893">
    <property type="entry name" value="ULD_2"/>
    <property type="match status" value="1"/>
</dbReference>
<protein>
    <submittedName>
        <fullName evidence="3">Kinase-like protein</fullName>
    </submittedName>
</protein>
<dbReference type="Pfam" id="PF07714">
    <property type="entry name" value="PK_Tyr_Ser-Thr"/>
    <property type="match status" value="1"/>
</dbReference>
<dbReference type="SUPFAM" id="SSF56112">
    <property type="entry name" value="Protein kinase-like (PK-like)"/>
    <property type="match status" value="1"/>
</dbReference>
<dbReference type="Gene3D" id="1.10.510.10">
    <property type="entry name" value="Transferase(Phosphotransferase) domain 1"/>
    <property type="match status" value="1"/>
</dbReference>
<proteinExistence type="predicted"/>
<dbReference type="InterPro" id="IPR011009">
    <property type="entry name" value="Kinase-like_dom_sf"/>
</dbReference>
<organism evidence="3 4">
    <name type="scientific">Athelia psychrophila</name>
    <dbReference type="NCBI Taxonomy" id="1759441"/>
    <lineage>
        <taxon>Eukaryota</taxon>
        <taxon>Fungi</taxon>
        <taxon>Dikarya</taxon>
        <taxon>Basidiomycota</taxon>
        <taxon>Agaricomycotina</taxon>
        <taxon>Agaricomycetes</taxon>
        <taxon>Agaricomycetidae</taxon>
        <taxon>Atheliales</taxon>
        <taxon>Atheliaceae</taxon>
        <taxon>Athelia</taxon>
    </lineage>
</organism>